<name>A0A3M7Q2B9_BRAPC</name>
<proteinExistence type="predicted"/>
<comment type="caution">
    <text evidence="1">The sequence shown here is derived from an EMBL/GenBank/DDBJ whole genome shotgun (WGS) entry which is preliminary data.</text>
</comment>
<evidence type="ECO:0000313" key="1">
    <source>
        <dbReference type="EMBL" id="RNA05088.1"/>
    </source>
</evidence>
<reference evidence="1 2" key="1">
    <citation type="journal article" date="2018" name="Sci. Rep.">
        <title>Genomic signatures of local adaptation to the degree of environmental predictability in rotifers.</title>
        <authorList>
            <person name="Franch-Gras L."/>
            <person name="Hahn C."/>
            <person name="Garcia-Roger E.M."/>
            <person name="Carmona M.J."/>
            <person name="Serra M."/>
            <person name="Gomez A."/>
        </authorList>
    </citation>
    <scope>NUCLEOTIDE SEQUENCE [LARGE SCALE GENOMIC DNA]</scope>
    <source>
        <strain evidence="1">HYR1</strain>
    </source>
</reference>
<keyword evidence="2" id="KW-1185">Reference proteome</keyword>
<dbReference type="AlphaFoldDB" id="A0A3M7Q2B9"/>
<dbReference type="EMBL" id="REGN01007861">
    <property type="protein sequence ID" value="RNA05088.1"/>
    <property type="molecule type" value="Genomic_DNA"/>
</dbReference>
<dbReference type="Proteomes" id="UP000276133">
    <property type="component" value="Unassembled WGS sequence"/>
</dbReference>
<evidence type="ECO:0000313" key="2">
    <source>
        <dbReference type="Proteomes" id="UP000276133"/>
    </source>
</evidence>
<protein>
    <submittedName>
        <fullName evidence="1">Uncharacterized protein</fullName>
    </submittedName>
</protein>
<gene>
    <name evidence="1" type="ORF">BpHYR1_035429</name>
</gene>
<sequence>MILCLIEAVLVFIGEKKLNDIRQNLLIKRAFGIRKFARFRPMLESLRLEMQLKNSSICWDVLVFLIEEYKIYDQKNTSFVNNLAMLGEKFILITKTSIVLIDHIFLESNRGLVDSVKLLFNELILKSLFIKRD</sequence>
<organism evidence="1 2">
    <name type="scientific">Brachionus plicatilis</name>
    <name type="common">Marine rotifer</name>
    <name type="synonym">Brachionus muelleri</name>
    <dbReference type="NCBI Taxonomy" id="10195"/>
    <lineage>
        <taxon>Eukaryota</taxon>
        <taxon>Metazoa</taxon>
        <taxon>Spiralia</taxon>
        <taxon>Gnathifera</taxon>
        <taxon>Rotifera</taxon>
        <taxon>Eurotatoria</taxon>
        <taxon>Monogononta</taxon>
        <taxon>Pseudotrocha</taxon>
        <taxon>Ploima</taxon>
        <taxon>Brachionidae</taxon>
        <taxon>Brachionus</taxon>
    </lineage>
</organism>
<accession>A0A3M7Q2B9</accession>